<dbReference type="PROSITE" id="PS51352">
    <property type="entry name" value="THIOREDOXIN_2"/>
    <property type="match status" value="1"/>
</dbReference>
<keyword evidence="1" id="KW-1015">Disulfide bond</keyword>
<dbReference type="InterPro" id="IPR050553">
    <property type="entry name" value="Thioredoxin_ResA/DsbE_sf"/>
</dbReference>
<dbReference type="EMBL" id="SMRT01000015">
    <property type="protein sequence ID" value="TDF93728.1"/>
    <property type="molecule type" value="Genomic_DNA"/>
</dbReference>
<evidence type="ECO:0000259" key="2">
    <source>
        <dbReference type="PROSITE" id="PS51352"/>
    </source>
</evidence>
<dbReference type="AlphaFoldDB" id="A0A4R5KGC1"/>
<dbReference type="Proteomes" id="UP000295636">
    <property type="component" value="Unassembled WGS sequence"/>
</dbReference>
<sequence length="198" mass="22158">MTRRHIIMSIPLRKGAAAPDFEFSGMDNVPLRLSDLRGRKVLLAFFRNAACALCNLRVRHMIRHYPRWHGQGLEVLAVFESPDFNLSRYVGRQEAPFPLIADPQASLYDLYRVEVSEEKTQATIADVNTHPFVAEAAAEGFALTPEEGSNMNRIPAEFLIDEDGIVQIAHYGRLITDHLPMDAIDSFAAAGETVRPPE</sequence>
<dbReference type="PANTHER" id="PTHR42852:SF13">
    <property type="entry name" value="PROTEIN DIPZ"/>
    <property type="match status" value="1"/>
</dbReference>
<accession>A0A4R5KGC1</accession>
<dbReference type="InterPro" id="IPR036249">
    <property type="entry name" value="Thioredoxin-like_sf"/>
</dbReference>
<keyword evidence="4" id="KW-1185">Reference proteome</keyword>
<dbReference type="Gene3D" id="3.40.30.10">
    <property type="entry name" value="Glutaredoxin"/>
    <property type="match status" value="1"/>
</dbReference>
<evidence type="ECO:0000256" key="1">
    <source>
        <dbReference type="ARBA" id="ARBA00023157"/>
    </source>
</evidence>
<evidence type="ECO:0000313" key="4">
    <source>
        <dbReference type="Proteomes" id="UP000295636"/>
    </source>
</evidence>
<dbReference type="SUPFAM" id="SSF52833">
    <property type="entry name" value="Thioredoxin-like"/>
    <property type="match status" value="1"/>
</dbReference>
<dbReference type="PANTHER" id="PTHR42852">
    <property type="entry name" value="THIOL:DISULFIDE INTERCHANGE PROTEIN DSBE"/>
    <property type="match status" value="1"/>
</dbReference>
<gene>
    <name evidence="3" type="ORF">E1757_25330</name>
</gene>
<comment type="caution">
    <text evidence="3">The sequence shown here is derived from an EMBL/GenBank/DDBJ whole genome shotgun (WGS) entry which is preliminary data.</text>
</comment>
<organism evidence="3 4">
    <name type="scientific">Paenibacillus piri</name>
    <dbReference type="NCBI Taxonomy" id="2547395"/>
    <lineage>
        <taxon>Bacteria</taxon>
        <taxon>Bacillati</taxon>
        <taxon>Bacillota</taxon>
        <taxon>Bacilli</taxon>
        <taxon>Bacillales</taxon>
        <taxon>Paenibacillaceae</taxon>
        <taxon>Paenibacillus</taxon>
    </lineage>
</organism>
<dbReference type="GO" id="GO:0016491">
    <property type="term" value="F:oxidoreductase activity"/>
    <property type="evidence" value="ECO:0007669"/>
    <property type="project" value="InterPro"/>
</dbReference>
<dbReference type="GO" id="GO:0016209">
    <property type="term" value="F:antioxidant activity"/>
    <property type="evidence" value="ECO:0007669"/>
    <property type="project" value="InterPro"/>
</dbReference>
<feature type="domain" description="Thioredoxin" evidence="2">
    <location>
        <begin position="12"/>
        <end position="189"/>
    </location>
</feature>
<dbReference type="Pfam" id="PF00578">
    <property type="entry name" value="AhpC-TSA"/>
    <property type="match status" value="1"/>
</dbReference>
<name>A0A4R5KGC1_9BACL</name>
<protein>
    <submittedName>
        <fullName evidence="3">Redoxin domain-containing protein</fullName>
    </submittedName>
</protein>
<dbReference type="OrthoDB" id="9809746at2"/>
<evidence type="ECO:0000313" key="3">
    <source>
        <dbReference type="EMBL" id="TDF93728.1"/>
    </source>
</evidence>
<dbReference type="InterPro" id="IPR013766">
    <property type="entry name" value="Thioredoxin_domain"/>
</dbReference>
<proteinExistence type="predicted"/>
<dbReference type="InterPro" id="IPR000866">
    <property type="entry name" value="AhpC/TSA"/>
</dbReference>
<reference evidence="3 4" key="1">
    <citation type="submission" date="2019-03" db="EMBL/GenBank/DDBJ databases">
        <title>This is whole genome sequence of Paenibacillus sp MS74 strain.</title>
        <authorList>
            <person name="Trinh H.N."/>
        </authorList>
    </citation>
    <scope>NUCLEOTIDE SEQUENCE [LARGE SCALE GENOMIC DNA]</scope>
    <source>
        <strain evidence="3 4">MS74</strain>
    </source>
</reference>